<dbReference type="Pfam" id="PF02518">
    <property type="entry name" value="HATPase_c"/>
    <property type="match status" value="1"/>
</dbReference>
<sequence>MLFSYRLSRVARYSMAILAVSLAAFARTWFAGLLVNHPFVPFFFATLFVVVFGGAGPGIVATMGSALLVTYQFLEPIGSLRVAAGDDRVRLLIFISIGVIMSVVAARIRRSREAQIEAATLRTQQASIEALKRSEHALKDADLRKDQFLATLAHELRNPLAAIRSATYALSQEGPMETKEKRERKAISIVDRQVDYLIRLVDDLLDVSRITTGNIKLRIERLDLGEVLRSSIETANPEIDLGEHDVEVDVATGLVVKGDLVRLTQIFANLLTNAAKYTDRGGIISVVAERAEGHAIVTVRDNGIGIPQEMLPRVFDLFARVDCSGTREQSGLGIGLGLVKKLVELHGGVVEAHSEGTGRGSAFIVRLPLAK</sequence>
<reference evidence="15 16" key="1">
    <citation type="submission" date="2019-09" db="EMBL/GenBank/DDBJ databases">
        <title>Isolation and complete genome sequencing of Methylocystis species.</title>
        <authorList>
            <person name="Rumah B.L."/>
            <person name="Stead C.E."/>
            <person name="Stevens B.C."/>
            <person name="Minton N.P."/>
            <person name="Grosse-Honebrink A."/>
            <person name="Zhang Y."/>
        </authorList>
    </citation>
    <scope>NUCLEOTIDE SEQUENCE [LARGE SCALE GENOMIC DNA]</scope>
    <source>
        <strain evidence="15 16">BRCS2</strain>
    </source>
</reference>
<evidence type="ECO:0000256" key="13">
    <source>
        <dbReference type="SAM" id="Phobius"/>
    </source>
</evidence>
<dbReference type="FunFam" id="3.30.565.10:FF:000006">
    <property type="entry name" value="Sensor histidine kinase WalK"/>
    <property type="match status" value="1"/>
</dbReference>
<dbReference type="InterPro" id="IPR025201">
    <property type="entry name" value="KdpD_TM"/>
</dbReference>
<feature type="transmembrane region" description="Helical" evidence="13">
    <location>
        <begin position="12"/>
        <end position="30"/>
    </location>
</feature>
<evidence type="ECO:0000256" key="9">
    <source>
        <dbReference type="ARBA" id="ARBA00022840"/>
    </source>
</evidence>
<dbReference type="InterPro" id="IPR005467">
    <property type="entry name" value="His_kinase_dom"/>
</dbReference>
<organism evidence="15 16">
    <name type="scientific">Methylocystis parvus</name>
    <dbReference type="NCBI Taxonomy" id="134"/>
    <lineage>
        <taxon>Bacteria</taxon>
        <taxon>Pseudomonadati</taxon>
        <taxon>Pseudomonadota</taxon>
        <taxon>Alphaproteobacteria</taxon>
        <taxon>Hyphomicrobiales</taxon>
        <taxon>Methylocystaceae</taxon>
        <taxon>Methylocystis</taxon>
    </lineage>
</organism>
<dbReference type="SMART" id="SM00388">
    <property type="entry name" value="HisKA"/>
    <property type="match status" value="1"/>
</dbReference>
<protein>
    <recommendedName>
        <fullName evidence="3">histidine kinase</fullName>
        <ecNumber evidence="3">2.7.13.3</ecNumber>
    </recommendedName>
</protein>
<feature type="domain" description="Histidine kinase" evidence="14">
    <location>
        <begin position="151"/>
        <end position="371"/>
    </location>
</feature>
<evidence type="ECO:0000313" key="16">
    <source>
        <dbReference type="Proteomes" id="UP000422569"/>
    </source>
</evidence>
<comment type="subcellular location">
    <subcellularLocation>
        <location evidence="2">Membrane</location>
        <topology evidence="2">Multi-pass membrane protein</topology>
    </subcellularLocation>
</comment>
<evidence type="ECO:0000256" key="11">
    <source>
        <dbReference type="ARBA" id="ARBA00023012"/>
    </source>
</evidence>
<dbReference type="InterPro" id="IPR003661">
    <property type="entry name" value="HisK_dim/P_dom"/>
</dbReference>
<dbReference type="GO" id="GO:0016020">
    <property type="term" value="C:membrane"/>
    <property type="evidence" value="ECO:0007669"/>
    <property type="project" value="UniProtKB-SubCell"/>
</dbReference>
<comment type="catalytic activity">
    <reaction evidence="1">
        <text>ATP + protein L-histidine = ADP + protein N-phospho-L-histidine.</text>
        <dbReference type="EC" id="2.7.13.3"/>
    </reaction>
</comment>
<dbReference type="Pfam" id="PF13493">
    <property type="entry name" value="DUF4118"/>
    <property type="match status" value="1"/>
</dbReference>
<dbReference type="PANTHER" id="PTHR43547">
    <property type="entry name" value="TWO-COMPONENT HISTIDINE KINASE"/>
    <property type="match status" value="1"/>
</dbReference>
<dbReference type="SUPFAM" id="SSF55874">
    <property type="entry name" value="ATPase domain of HSP90 chaperone/DNA topoisomerase II/histidine kinase"/>
    <property type="match status" value="1"/>
</dbReference>
<keyword evidence="12 13" id="KW-0472">Membrane</keyword>
<evidence type="ECO:0000256" key="10">
    <source>
        <dbReference type="ARBA" id="ARBA00022989"/>
    </source>
</evidence>
<dbReference type="KEGG" id="mpar:F7D14_18020"/>
<evidence type="ECO:0000256" key="7">
    <source>
        <dbReference type="ARBA" id="ARBA00022741"/>
    </source>
</evidence>
<dbReference type="InterPro" id="IPR003594">
    <property type="entry name" value="HATPase_dom"/>
</dbReference>
<dbReference type="InterPro" id="IPR004358">
    <property type="entry name" value="Sig_transdc_His_kin-like_C"/>
</dbReference>
<dbReference type="GO" id="GO:0000155">
    <property type="term" value="F:phosphorelay sensor kinase activity"/>
    <property type="evidence" value="ECO:0007669"/>
    <property type="project" value="InterPro"/>
</dbReference>
<proteinExistence type="predicted"/>
<dbReference type="Gene3D" id="3.30.565.10">
    <property type="entry name" value="Histidine kinase-like ATPase, C-terminal domain"/>
    <property type="match status" value="1"/>
</dbReference>
<dbReference type="InterPro" id="IPR036890">
    <property type="entry name" value="HATPase_C_sf"/>
</dbReference>
<evidence type="ECO:0000256" key="4">
    <source>
        <dbReference type="ARBA" id="ARBA00022553"/>
    </source>
</evidence>
<keyword evidence="10 13" id="KW-1133">Transmembrane helix</keyword>
<dbReference type="InterPro" id="IPR038318">
    <property type="entry name" value="KdpD_sf"/>
</dbReference>
<gene>
    <name evidence="15" type="ORF">F7D14_18020</name>
</gene>
<dbReference type="GO" id="GO:0005524">
    <property type="term" value="F:ATP binding"/>
    <property type="evidence" value="ECO:0007669"/>
    <property type="project" value="UniProtKB-KW"/>
</dbReference>
<dbReference type="CDD" id="cd00075">
    <property type="entry name" value="HATPase"/>
    <property type="match status" value="1"/>
</dbReference>
<dbReference type="EC" id="2.7.13.3" evidence="3"/>
<keyword evidence="16" id="KW-1185">Reference proteome</keyword>
<feature type="transmembrane region" description="Helical" evidence="13">
    <location>
        <begin position="89"/>
        <end position="108"/>
    </location>
</feature>
<evidence type="ECO:0000259" key="14">
    <source>
        <dbReference type="PROSITE" id="PS50109"/>
    </source>
</evidence>
<evidence type="ECO:0000256" key="2">
    <source>
        <dbReference type="ARBA" id="ARBA00004141"/>
    </source>
</evidence>
<evidence type="ECO:0000256" key="12">
    <source>
        <dbReference type="ARBA" id="ARBA00023136"/>
    </source>
</evidence>
<dbReference type="AlphaFoldDB" id="A0A6B8MD05"/>
<evidence type="ECO:0000256" key="5">
    <source>
        <dbReference type="ARBA" id="ARBA00022679"/>
    </source>
</evidence>
<dbReference type="PROSITE" id="PS50109">
    <property type="entry name" value="HIS_KIN"/>
    <property type="match status" value="1"/>
</dbReference>
<dbReference type="PANTHER" id="PTHR43547:SF2">
    <property type="entry name" value="HYBRID SIGNAL TRANSDUCTION HISTIDINE KINASE C"/>
    <property type="match status" value="1"/>
</dbReference>
<evidence type="ECO:0000256" key="8">
    <source>
        <dbReference type="ARBA" id="ARBA00022777"/>
    </source>
</evidence>
<dbReference type="SMART" id="SM00387">
    <property type="entry name" value="HATPase_c"/>
    <property type="match status" value="1"/>
</dbReference>
<dbReference type="CDD" id="cd00082">
    <property type="entry name" value="HisKA"/>
    <property type="match status" value="1"/>
</dbReference>
<keyword evidence="4" id="KW-0597">Phosphoprotein</keyword>
<dbReference type="Gene3D" id="1.20.120.620">
    <property type="entry name" value="Backbone structure of the membrane domain of e. Coli histidine kinase receptor kdpd"/>
    <property type="match status" value="1"/>
</dbReference>
<accession>A0A6B8MD05</accession>
<evidence type="ECO:0000256" key="3">
    <source>
        <dbReference type="ARBA" id="ARBA00012438"/>
    </source>
</evidence>
<evidence type="ECO:0000256" key="6">
    <source>
        <dbReference type="ARBA" id="ARBA00022692"/>
    </source>
</evidence>
<dbReference type="FunFam" id="1.10.287.130:FF:000001">
    <property type="entry name" value="Two-component sensor histidine kinase"/>
    <property type="match status" value="1"/>
</dbReference>
<dbReference type="EMBL" id="CP044331">
    <property type="protein sequence ID" value="QGM99193.1"/>
    <property type="molecule type" value="Genomic_DNA"/>
</dbReference>
<evidence type="ECO:0000313" key="15">
    <source>
        <dbReference type="EMBL" id="QGM99193.1"/>
    </source>
</evidence>
<name>A0A6B8MD05_9HYPH</name>
<dbReference type="PRINTS" id="PR00344">
    <property type="entry name" value="BCTRLSENSOR"/>
</dbReference>
<dbReference type="InterPro" id="IPR036097">
    <property type="entry name" value="HisK_dim/P_sf"/>
</dbReference>
<evidence type="ECO:0000256" key="1">
    <source>
        <dbReference type="ARBA" id="ARBA00000085"/>
    </source>
</evidence>
<keyword evidence="7" id="KW-0547">Nucleotide-binding</keyword>
<keyword evidence="11" id="KW-0902">Two-component regulatory system</keyword>
<dbReference type="Gene3D" id="1.10.287.130">
    <property type="match status" value="1"/>
</dbReference>
<dbReference type="SUPFAM" id="SSF47384">
    <property type="entry name" value="Homodimeric domain of signal transducing histidine kinase"/>
    <property type="match status" value="1"/>
</dbReference>
<keyword evidence="5" id="KW-0808">Transferase</keyword>
<keyword evidence="6 13" id="KW-0812">Transmembrane</keyword>
<dbReference type="Pfam" id="PF00512">
    <property type="entry name" value="HisKA"/>
    <property type="match status" value="1"/>
</dbReference>
<keyword evidence="9" id="KW-0067">ATP-binding</keyword>
<feature type="transmembrane region" description="Helical" evidence="13">
    <location>
        <begin position="42"/>
        <end position="69"/>
    </location>
</feature>
<dbReference type="Proteomes" id="UP000422569">
    <property type="component" value="Chromosome"/>
</dbReference>
<keyword evidence="8 15" id="KW-0418">Kinase</keyword>
<dbReference type="RefSeq" id="WP_020372415.1">
    <property type="nucleotide sequence ID" value="NZ_CP044331.1"/>
</dbReference>